<evidence type="ECO:0000313" key="3">
    <source>
        <dbReference type="Proteomes" id="UP001219518"/>
    </source>
</evidence>
<protein>
    <submittedName>
        <fullName evidence="2">GTP cyclohydrolase FolE2</fullName>
    </submittedName>
</protein>
<dbReference type="EMBL" id="JAHWGI010000148">
    <property type="protein sequence ID" value="KAK3910273.1"/>
    <property type="molecule type" value="Genomic_DNA"/>
</dbReference>
<accession>A0AAE1GWU6</accession>
<name>A0AAE1GWU6_9NEOP</name>
<reference evidence="2" key="1">
    <citation type="submission" date="2021-07" db="EMBL/GenBank/DDBJ databases">
        <authorList>
            <person name="Catto M.A."/>
            <person name="Jacobson A."/>
            <person name="Kennedy G."/>
            <person name="Labadie P."/>
            <person name="Hunt B.G."/>
            <person name="Srinivasan R."/>
        </authorList>
    </citation>
    <scope>NUCLEOTIDE SEQUENCE</scope>
    <source>
        <strain evidence="2">PL_HMW_Pooled</strain>
        <tissue evidence="2">Head</tissue>
    </source>
</reference>
<evidence type="ECO:0000256" key="1">
    <source>
        <dbReference type="SAM" id="MobiDB-lite"/>
    </source>
</evidence>
<reference evidence="2" key="2">
    <citation type="journal article" date="2023" name="BMC Genomics">
        <title>Pest status, molecular evolution, and epigenetic factors derived from the genome assembly of Frankliniella fusca, a thysanopteran phytovirus vector.</title>
        <authorList>
            <person name="Catto M.A."/>
            <person name="Labadie P.E."/>
            <person name="Jacobson A.L."/>
            <person name="Kennedy G.G."/>
            <person name="Srinivasan R."/>
            <person name="Hunt B.G."/>
        </authorList>
    </citation>
    <scope>NUCLEOTIDE SEQUENCE</scope>
    <source>
        <strain evidence="2">PL_HMW_Pooled</strain>
    </source>
</reference>
<dbReference type="PANTHER" id="PTHR33053">
    <property type="entry name" value="PROTEIN, PUTATIVE-RELATED"/>
    <property type="match status" value="1"/>
</dbReference>
<gene>
    <name evidence="2" type="ORF">KUF71_004147</name>
</gene>
<sequence length="314" mass="35149">MDANLKRKLHRRAVKATSKKVRLDLLNAVLEGHIHDTEEPQDQFIHAEVFNFDPVELQVDRSNDDSGDADPDGATDVGFNGVDSADLSGSDQATEVDRGNGSESVHSEVSESDDSDGSDDNNCVQLNNDREKEQYVIDSVREWAQQPGQLSMSKLEDLLHRLSVVFPNTPLTYTTLFHCDYEFDISEFASGGTFWYKGFKNYLEQLNLREYLETYSEIVVDVGIDGLPLDRVKLWPILGSLVGSENEPFIIAVYRGYADPTDVDEFMSKFKEEVADLILNGFEFGGNVYKGVIRYSILDAPARQFLKCLTGHGG</sequence>
<evidence type="ECO:0000313" key="2">
    <source>
        <dbReference type="EMBL" id="KAK3910273.1"/>
    </source>
</evidence>
<dbReference type="Proteomes" id="UP001219518">
    <property type="component" value="Unassembled WGS sequence"/>
</dbReference>
<organism evidence="2 3">
    <name type="scientific">Frankliniella fusca</name>
    <dbReference type="NCBI Taxonomy" id="407009"/>
    <lineage>
        <taxon>Eukaryota</taxon>
        <taxon>Metazoa</taxon>
        <taxon>Ecdysozoa</taxon>
        <taxon>Arthropoda</taxon>
        <taxon>Hexapoda</taxon>
        <taxon>Insecta</taxon>
        <taxon>Pterygota</taxon>
        <taxon>Neoptera</taxon>
        <taxon>Paraneoptera</taxon>
        <taxon>Thysanoptera</taxon>
        <taxon>Terebrantia</taxon>
        <taxon>Thripoidea</taxon>
        <taxon>Thripidae</taxon>
        <taxon>Frankliniella</taxon>
    </lineage>
</organism>
<feature type="compositionally biased region" description="Acidic residues" evidence="1">
    <location>
        <begin position="110"/>
        <end position="119"/>
    </location>
</feature>
<dbReference type="AlphaFoldDB" id="A0AAE1GWU6"/>
<proteinExistence type="predicted"/>
<feature type="compositionally biased region" description="Basic and acidic residues" evidence="1">
    <location>
        <begin position="95"/>
        <end position="109"/>
    </location>
</feature>
<comment type="caution">
    <text evidence="2">The sequence shown here is derived from an EMBL/GenBank/DDBJ whole genome shotgun (WGS) entry which is preliminary data.</text>
</comment>
<keyword evidence="3" id="KW-1185">Reference proteome</keyword>
<feature type="region of interest" description="Disordered" evidence="1">
    <location>
        <begin position="59"/>
        <end position="128"/>
    </location>
</feature>